<reference evidence="1" key="1">
    <citation type="submission" date="2022-07" db="EMBL/GenBank/DDBJ databases">
        <title>Phylogenomic reconstructions and comparative analyses of Kickxellomycotina fungi.</title>
        <authorList>
            <person name="Reynolds N.K."/>
            <person name="Stajich J.E."/>
            <person name="Barry K."/>
            <person name="Grigoriev I.V."/>
            <person name="Crous P."/>
            <person name="Smith M.E."/>
        </authorList>
    </citation>
    <scope>NUCLEOTIDE SEQUENCE</scope>
    <source>
        <strain evidence="1">Benny 63K</strain>
    </source>
</reference>
<dbReference type="Proteomes" id="UP001150581">
    <property type="component" value="Unassembled WGS sequence"/>
</dbReference>
<proteinExistence type="predicted"/>
<accession>A0ACC1IEF5</accession>
<sequence>MSADGTHNVLHWVLWWDRSSPGELLTNLVANTFCYGVASTVVATYNSECAPVKVRGLIGTVLQLSVEVGIFLAQLIAVFLVDVPNWRILFGLSGVISIVQLAWLPFMPESPKFLIAHGMRAEATRALQFLRPNHDISIEFQAMLDLASSVSSPADNGHIAGCVGKISFVPDSSSECDKLPSKPKTSVASISSVLGTNTPTSVGVVAIFKGQTPDTIWHLLFCTMFLMGFQQWTGTKGIVFYSTGILAKMFSLSPTQLRETPNTAQWVTIGLAATGIIAVLSSMSLIDRLGRRRLLLISTSGLAMACLLIVIGCACNVPVLAVLAMFAFKLTYGLGMAPIPWLTASEMLPYYTLGTLSGIASALNWTMIFVVGLLFPALSRLLGDYLFVPFAALNFCAFVVILLMVPETKNRHISDILFHHGKHIHIVFSMARKRRSEGQV</sequence>
<organism evidence="1 2">
    <name type="scientific">Kickxella alabastrina</name>
    <dbReference type="NCBI Taxonomy" id="61397"/>
    <lineage>
        <taxon>Eukaryota</taxon>
        <taxon>Fungi</taxon>
        <taxon>Fungi incertae sedis</taxon>
        <taxon>Zoopagomycota</taxon>
        <taxon>Kickxellomycotina</taxon>
        <taxon>Kickxellomycetes</taxon>
        <taxon>Kickxellales</taxon>
        <taxon>Kickxellaceae</taxon>
        <taxon>Kickxella</taxon>
    </lineage>
</organism>
<comment type="caution">
    <text evidence="1">The sequence shown here is derived from an EMBL/GenBank/DDBJ whole genome shotgun (WGS) entry which is preliminary data.</text>
</comment>
<gene>
    <name evidence="1" type="primary">HGT20_4</name>
    <name evidence="1" type="ORF">LPJ66_006787</name>
</gene>
<evidence type="ECO:0000313" key="1">
    <source>
        <dbReference type="EMBL" id="KAJ1891673.1"/>
    </source>
</evidence>
<protein>
    <submittedName>
        <fullName evidence="1">Bifunctional purine biosynthesis protein PurH</fullName>
    </submittedName>
</protein>
<evidence type="ECO:0000313" key="2">
    <source>
        <dbReference type="Proteomes" id="UP001150581"/>
    </source>
</evidence>
<name>A0ACC1IEF5_9FUNG</name>
<keyword evidence="2" id="KW-1185">Reference proteome</keyword>
<dbReference type="EMBL" id="JANBPG010001120">
    <property type="protein sequence ID" value="KAJ1891673.1"/>
    <property type="molecule type" value="Genomic_DNA"/>
</dbReference>